<dbReference type="EC" id="1.4.3.4" evidence="3"/>
<keyword evidence="7" id="KW-1185">Reference proteome</keyword>
<comment type="catalytic activity">
    <reaction evidence="4">
        <text>a secondary aliphatic amine + O2 + H2O = a primary amine + an aldehyde + H2O2</text>
        <dbReference type="Rhea" id="RHEA:26414"/>
        <dbReference type="ChEBI" id="CHEBI:15377"/>
        <dbReference type="ChEBI" id="CHEBI:15379"/>
        <dbReference type="ChEBI" id="CHEBI:16240"/>
        <dbReference type="ChEBI" id="CHEBI:17478"/>
        <dbReference type="ChEBI" id="CHEBI:58855"/>
        <dbReference type="ChEBI" id="CHEBI:65296"/>
        <dbReference type="EC" id="1.4.3.4"/>
    </reaction>
</comment>
<proteinExistence type="inferred from homology"/>
<name>A0A8X6VYX7_TRICX</name>
<sequence length="283" mass="32501">MLRPVALPFNRAFPNPTFQQDNARSNVVGIVQTFPVMENVRLLPWPARSPDLSPIENIRSMIADQLARHHMPVITVDEQWYRVETAWSSVPVRVIQYLFESIPRRISAVIIARGLSAAKWLHEAGISVICLEARDRVGGRTLTKRDPKVGYVDIGGAYVGPTQDRLLRMAKEFGIENYKVNEIEDLLHYKDLVLRERRPDILTNFRIYNIHWCAKIKDEVEKLAYQLNEEAERTERPIRRLSKVMYGNTCADMQVDVMGECLSSIKHVVGVRSVFLAKRLHAV</sequence>
<reference evidence="6" key="1">
    <citation type="submission" date="2020-08" db="EMBL/GenBank/DDBJ databases">
        <title>Multicomponent nature underlies the extraordinary mechanical properties of spider dragline silk.</title>
        <authorList>
            <person name="Kono N."/>
            <person name="Nakamura H."/>
            <person name="Mori M."/>
            <person name="Yoshida Y."/>
            <person name="Ohtoshi R."/>
            <person name="Malay A.D."/>
            <person name="Moran D.A.P."/>
            <person name="Tomita M."/>
            <person name="Numata K."/>
            <person name="Arakawa K."/>
        </authorList>
    </citation>
    <scope>NUCLEOTIDE SEQUENCE</scope>
</reference>
<comment type="similarity">
    <text evidence="2">Belongs to the flavin monoamine oxidase family.</text>
</comment>
<dbReference type="Gene3D" id="3.30.420.10">
    <property type="entry name" value="Ribonuclease H-like superfamily/Ribonuclease H"/>
    <property type="match status" value="1"/>
</dbReference>
<evidence type="ECO:0000256" key="3">
    <source>
        <dbReference type="ARBA" id="ARBA00012804"/>
    </source>
</evidence>
<evidence type="ECO:0000313" key="6">
    <source>
        <dbReference type="EMBL" id="GFY25132.1"/>
    </source>
</evidence>
<accession>A0A8X6VYX7</accession>
<dbReference type="EMBL" id="BMAU01021370">
    <property type="protein sequence ID" value="GFY25132.1"/>
    <property type="molecule type" value="Genomic_DNA"/>
</dbReference>
<dbReference type="InterPro" id="IPR036188">
    <property type="entry name" value="FAD/NAD-bd_sf"/>
</dbReference>
<organism evidence="6 7">
    <name type="scientific">Trichonephila clavipes</name>
    <name type="common">Golden silk orbweaver</name>
    <name type="synonym">Nephila clavipes</name>
    <dbReference type="NCBI Taxonomy" id="2585209"/>
    <lineage>
        <taxon>Eukaryota</taxon>
        <taxon>Metazoa</taxon>
        <taxon>Ecdysozoa</taxon>
        <taxon>Arthropoda</taxon>
        <taxon>Chelicerata</taxon>
        <taxon>Arachnida</taxon>
        <taxon>Araneae</taxon>
        <taxon>Araneomorphae</taxon>
        <taxon>Entelegynae</taxon>
        <taxon>Araneoidea</taxon>
        <taxon>Nephilidae</taxon>
        <taxon>Trichonephila</taxon>
    </lineage>
</organism>
<comment type="subcellular location">
    <subcellularLocation>
        <location evidence="1">Mitochondrion outer membrane</location>
        <topology evidence="1">Single-pass type IV membrane protein</topology>
        <orientation evidence="1">Cytoplasmic side</orientation>
    </subcellularLocation>
</comment>
<evidence type="ECO:0000256" key="4">
    <source>
        <dbReference type="ARBA" id="ARBA00048448"/>
    </source>
</evidence>
<protein>
    <recommendedName>
        <fullName evidence="3">monoamine oxidase</fullName>
        <ecNumber evidence="3">1.4.3.4</ecNumber>
    </recommendedName>
</protein>
<dbReference type="PANTHER" id="PTHR43563">
    <property type="entry name" value="AMINE OXIDASE"/>
    <property type="match status" value="1"/>
</dbReference>
<dbReference type="InterPro" id="IPR036397">
    <property type="entry name" value="RNaseH_sf"/>
</dbReference>
<evidence type="ECO:0000259" key="5">
    <source>
        <dbReference type="Pfam" id="PF01593"/>
    </source>
</evidence>
<dbReference type="GO" id="GO:0003676">
    <property type="term" value="F:nucleic acid binding"/>
    <property type="evidence" value="ECO:0007669"/>
    <property type="project" value="InterPro"/>
</dbReference>
<dbReference type="InterPro" id="IPR050703">
    <property type="entry name" value="Flavin_MAO"/>
</dbReference>
<dbReference type="AlphaFoldDB" id="A0A8X6VYX7"/>
<dbReference type="GO" id="GO:0008131">
    <property type="term" value="F:primary methylamine oxidase activity"/>
    <property type="evidence" value="ECO:0007669"/>
    <property type="project" value="TreeGrafter"/>
</dbReference>
<dbReference type="SUPFAM" id="SSF51905">
    <property type="entry name" value="FAD/NAD(P)-binding domain"/>
    <property type="match status" value="1"/>
</dbReference>
<dbReference type="Pfam" id="PF01593">
    <property type="entry name" value="Amino_oxidase"/>
    <property type="match status" value="1"/>
</dbReference>
<comment type="caution">
    <text evidence="6">The sequence shown here is derived from an EMBL/GenBank/DDBJ whole genome shotgun (WGS) entry which is preliminary data.</text>
</comment>
<dbReference type="Gene3D" id="3.50.50.60">
    <property type="entry name" value="FAD/NAD(P)-binding domain"/>
    <property type="match status" value="1"/>
</dbReference>
<evidence type="ECO:0000256" key="1">
    <source>
        <dbReference type="ARBA" id="ARBA00004362"/>
    </source>
</evidence>
<dbReference type="InterPro" id="IPR002937">
    <property type="entry name" value="Amino_oxidase"/>
</dbReference>
<dbReference type="GO" id="GO:0005741">
    <property type="term" value="C:mitochondrial outer membrane"/>
    <property type="evidence" value="ECO:0007669"/>
    <property type="project" value="UniProtKB-SubCell"/>
</dbReference>
<evidence type="ECO:0000256" key="2">
    <source>
        <dbReference type="ARBA" id="ARBA00005995"/>
    </source>
</evidence>
<evidence type="ECO:0000313" key="7">
    <source>
        <dbReference type="Proteomes" id="UP000887159"/>
    </source>
</evidence>
<dbReference type="GO" id="GO:0050660">
    <property type="term" value="F:flavin adenine dinucleotide binding"/>
    <property type="evidence" value="ECO:0007669"/>
    <property type="project" value="TreeGrafter"/>
</dbReference>
<gene>
    <name evidence="6" type="primary">MAOB</name>
    <name evidence="6" type="ORF">TNCV_2693231</name>
</gene>
<dbReference type="Proteomes" id="UP000887159">
    <property type="component" value="Unassembled WGS sequence"/>
</dbReference>
<dbReference type="GO" id="GO:0097621">
    <property type="term" value="F:monoamine oxidase activity"/>
    <property type="evidence" value="ECO:0007669"/>
    <property type="project" value="UniProtKB-EC"/>
</dbReference>
<dbReference type="PANTHER" id="PTHR43563:SF1">
    <property type="entry name" value="AMINE OXIDASE [FLAVIN-CONTAINING] B"/>
    <property type="match status" value="1"/>
</dbReference>
<feature type="domain" description="Amine oxidase" evidence="5">
    <location>
        <begin position="114"/>
        <end position="208"/>
    </location>
</feature>